<gene>
    <name evidence="1" type="ORF">J0A69_14345</name>
</gene>
<dbReference type="Proteomes" id="UP000664480">
    <property type="component" value="Unassembled WGS sequence"/>
</dbReference>
<dbReference type="RefSeq" id="WP_206587298.1">
    <property type="nucleotide sequence ID" value="NZ_JAFKCU010000003.1"/>
</dbReference>
<reference evidence="1 2" key="1">
    <citation type="submission" date="2021-03" db="EMBL/GenBank/DDBJ databases">
        <title>novel species isolated from a fishpond in China.</title>
        <authorList>
            <person name="Lu H."/>
            <person name="Cai Z."/>
        </authorList>
    </citation>
    <scope>NUCLEOTIDE SEQUENCE [LARGE SCALE GENOMIC DNA]</scope>
    <source>
        <strain evidence="1 2">YJ13C</strain>
    </source>
</reference>
<protein>
    <recommendedName>
        <fullName evidence="3">Lipocalin-like domain-containing protein</fullName>
    </recommendedName>
</protein>
<evidence type="ECO:0008006" key="3">
    <source>
        <dbReference type="Google" id="ProtNLM"/>
    </source>
</evidence>
<sequence length="197" mass="21574">MFLDFTKYQSFIVLAILCCCYSCIPVEEILPDKNDNGIFSCNLNGELFEAEGGKGILSNELIIADLEESEDSFLLTVFGVNIVEDGAGLAVGFKIGGKQLNELKPGELGAWTLIEGEEDVFQGTMGGVEKRSSINSDDYEFRASSNNSGNIKLTLTEVDLENQTISGVFEFTAMDDESGEKFTVTDGEFSQVKWNLK</sequence>
<evidence type="ECO:0000313" key="1">
    <source>
        <dbReference type="EMBL" id="MBN7816625.1"/>
    </source>
</evidence>
<comment type="caution">
    <text evidence="1">The sequence shown here is derived from an EMBL/GenBank/DDBJ whole genome shotgun (WGS) entry which is preliminary data.</text>
</comment>
<dbReference type="EMBL" id="JAFKCU010000003">
    <property type="protein sequence ID" value="MBN7816625.1"/>
    <property type="molecule type" value="Genomic_DNA"/>
</dbReference>
<accession>A0ABS3CK66</accession>
<organism evidence="1 2">
    <name type="scientific">Algoriphagus pacificus</name>
    <dbReference type="NCBI Taxonomy" id="2811234"/>
    <lineage>
        <taxon>Bacteria</taxon>
        <taxon>Pseudomonadati</taxon>
        <taxon>Bacteroidota</taxon>
        <taxon>Cytophagia</taxon>
        <taxon>Cytophagales</taxon>
        <taxon>Cyclobacteriaceae</taxon>
        <taxon>Algoriphagus</taxon>
    </lineage>
</organism>
<name>A0ABS3CK66_9BACT</name>
<evidence type="ECO:0000313" key="2">
    <source>
        <dbReference type="Proteomes" id="UP000664480"/>
    </source>
</evidence>
<proteinExistence type="predicted"/>
<keyword evidence="2" id="KW-1185">Reference proteome</keyword>